<accession>A0AAV2Q9W0</accession>
<comment type="caution">
    <text evidence="1">The sequence shown here is derived from an EMBL/GenBank/DDBJ whole genome shotgun (WGS) entry which is preliminary data.</text>
</comment>
<protein>
    <submittedName>
        <fullName evidence="1">Uncharacterized protein</fullName>
    </submittedName>
</protein>
<dbReference type="AlphaFoldDB" id="A0AAV2Q9W0"/>
<keyword evidence="2" id="KW-1185">Reference proteome</keyword>
<reference evidence="1 2" key="1">
    <citation type="submission" date="2024-05" db="EMBL/GenBank/DDBJ databases">
        <authorList>
            <person name="Wallberg A."/>
        </authorList>
    </citation>
    <scope>NUCLEOTIDE SEQUENCE [LARGE SCALE GENOMIC DNA]</scope>
</reference>
<dbReference type="PANTHER" id="PTHR13192">
    <property type="entry name" value="MY011 PROTEIN"/>
    <property type="match status" value="1"/>
</dbReference>
<evidence type="ECO:0000313" key="1">
    <source>
        <dbReference type="EMBL" id="CAL4073609.1"/>
    </source>
</evidence>
<organism evidence="1 2">
    <name type="scientific">Meganyctiphanes norvegica</name>
    <name type="common">Northern krill</name>
    <name type="synonym">Thysanopoda norvegica</name>
    <dbReference type="NCBI Taxonomy" id="48144"/>
    <lineage>
        <taxon>Eukaryota</taxon>
        <taxon>Metazoa</taxon>
        <taxon>Ecdysozoa</taxon>
        <taxon>Arthropoda</taxon>
        <taxon>Crustacea</taxon>
        <taxon>Multicrustacea</taxon>
        <taxon>Malacostraca</taxon>
        <taxon>Eumalacostraca</taxon>
        <taxon>Eucarida</taxon>
        <taxon>Euphausiacea</taxon>
        <taxon>Euphausiidae</taxon>
        <taxon>Meganyctiphanes</taxon>
    </lineage>
</organism>
<evidence type="ECO:0000313" key="2">
    <source>
        <dbReference type="Proteomes" id="UP001497623"/>
    </source>
</evidence>
<dbReference type="EMBL" id="CAXKWB010004377">
    <property type="protein sequence ID" value="CAL4073609.1"/>
    <property type="molecule type" value="Genomic_DNA"/>
</dbReference>
<dbReference type="Proteomes" id="UP001497623">
    <property type="component" value="Unassembled WGS sequence"/>
</dbReference>
<dbReference type="InterPro" id="IPR019362">
    <property type="entry name" value="MMADHC"/>
</dbReference>
<gene>
    <name evidence="1" type="ORF">MNOR_LOCUS9176</name>
</gene>
<feature type="non-terminal residue" evidence="1">
    <location>
        <position position="279"/>
    </location>
</feature>
<proteinExistence type="predicted"/>
<dbReference type="Pfam" id="PF10229">
    <property type="entry name" value="MMADHC"/>
    <property type="match status" value="1"/>
</dbReference>
<dbReference type="GO" id="GO:0009235">
    <property type="term" value="P:cobalamin metabolic process"/>
    <property type="evidence" value="ECO:0007669"/>
    <property type="project" value="InterPro"/>
</dbReference>
<name>A0AAV2Q9W0_MEGNR</name>
<dbReference type="GO" id="GO:0005739">
    <property type="term" value="C:mitochondrion"/>
    <property type="evidence" value="ECO:0007669"/>
    <property type="project" value="TreeGrafter"/>
</dbReference>
<dbReference type="PANTHER" id="PTHR13192:SF3">
    <property type="entry name" value="COBALAMIN TRAFFICKING PROTEIN CBLD"/>
    <property type="match status" value="1"/>
</dbReference>
<sequence>MSSKLLSSHQFYKTYHQNLRSFCRCVRKFSNESNSNGRTTKPEVSEVSSEPPIHRWLDIRAGIFGPADQRLPLPGDVGLGKHLALSSYSEIHQRARTPDILNNLTNRTNYERQISTMYQLKTDKDILEPAMSQEEENLDGANLPSHVLECRAQECPELVKKDFLDLFPDMNLRNSNLTVVTLSQKTINDMSGWTEDVEVEREELIEQIEKVDFKLCGMLEHYYIDFINYLGKCQSCIFYYFVITESNEYYKGLHFDLPCSKAIGKKRWGINGHVGQIWT</sequence>